<reference evidence="2 3" key="1">
    <citation type="submission" date="2018-04" db="EMBL/GenBank/DDBJ databases">
        <title>Active sludge and wastewater microbial communities from Klosterneuburg, Austria.</title>
        <authorList>
            <person name="Wagner M."/>
        </authorList>
    </citation>
    <scope>NUCLEOTIDE SEQUENCE [LARGE SCALE GENOMIC DNA]</scope>
    <source>
        <strain evidence="2 3">Nl12</strain>
    </source>
</reference>
<name>A0A2T5IH59_9PROT</name>
<dbReference type="InterPro" id="IPR013610">
    <property type="entry name" value="ArdC_N"/>
</dbReference>
<dbReference type="EMBL" id="QAOK01000002">
    <property type="protein sequence ID" value="PTQ83156.1"/>
    <property type="molecule type" value="Genomic_DNA"/>
</dbReference>
<dbReference type="GO" id="GO:0003697">
    <property type="term" value="F:single-stranded DNA binding"/>
    <property type="evidence" value="ECO:0007669"/>
    <property type="project" value="InterPro"/>
</dbReference>
<evidence type="ECO:0000259" key="1">
    <source>
        <dbReference type="Pfam" id="PF08401"/>
    </source>
</evidence>
<evidence type="ECO:0000313" key="3">
    <source>
        <dbReference type="Proteomes" id="UP000244152"/>
    </source>
</evidence>
<accession>A0A2T5IH59</accession>
<dbReference type="Pfam" id="PF08401">
    <property type="entry name" value="ArdcN"/>
    <property type="match status" value="1"/>
</dbReference>
<evidence type="ECO:0000313" key="2">
    <source>
        <dbReference type="EMBL" id="PTQ83156.1"/>
    </source>
</evidence>
<protein>
    <submittedName>
        <fullName evidence="2">Uncharacterized protein DUF1738</fullName>
    </submittedName>
</protein>
<organism evidence="2 3">
    <name type="scientific">Nitrosospira multiformis</name>
    <dbReference type="NCBI Taxonomy" id="1231"/>
    <lineage>
        <taxon>Bacteria</taxon>
        <taxon>Pseudomonadati</taxon>
        <taxon>Pseudomonadota</taxon>
        <taxon>Betaproteobacteria</taxon>
        <taxon>Nitrosomonadales</taxon>
        <taxon>Nitrosomonadaceae</taxon>
        <taxon>Nitrosospira</taxon>
    </lineage>
</organism>
<dbReference type="Proteomes" id="UP000244152">
    <property type="component" value="Unassembled WGS sequence"/>
</dbReference>
<gene>
    <name evidence="2" type="ORF">C8R21_102159</name>
</gene>
<feature type="domain" description="N-terminal" evidence="1">
    <location>
        <begin position="12"/>
        <end position="67"/>
    </location>
</feature>
<sequence length="101" mass="11581">MGRRDREGVQLQYLDDYKQAESIEAHVRKGEHGSLVVYADRLTRTESNEKGEEIEREIPFMKGYTIFNVEQIEDLPVQYSELVAELGAAFLYADLLASPRS</sequence>
<proteinExistence type="predicted"/>
<comment type="caution">
    <text evidence="2">The sequence shown here is derived from an EMBL/GenBank/DDBJ whole genome shotgun (WGS) entry which is preliminary data.</text>
</comment>
<dbReference type="AlphaFoldDB" id="A0A2T5IH59"/>